<keyword evidence="8" id="KW-0492">Microsome</keyword>
<gene>
    <name evidence="15" type="primary">CYP4C1_16</name>
    <name evidence="15" type="ORF">g.76142</name>
</gene>
<dbReference type="GO" id="GO:0005789">
    <property type="term" value="C:endoplasmic reticulum membrane"/>
    <property type="evidence" value="ECO:0007669"/>
    <property type="project" value="UniProtKB-SubCell"/>
</dbReference>
<dbReference type="GO" id="GO:0005506">
    <property type="term" value="F:iron ion binding"/>
    <property type="evidence" value="ECO:0007669"/>
    <property type="project" value="InterPro"/>
</dbReference>
<dbReference type="InterPro" id="IPR050196">
    <property type="entry name" value="Cytochrome_P450_Monoox"/>
</dbReference>
<keyword evidence="6 13" id="KW-0479">Metal-binding</keyword>
<dbReference type="PRINTS" id="PR00463">
    <property type="entry name" value="EP450I"/>
</dbReference>
<evidence type="ECO:0000256" key="13">
    <source>
        <dbReference type="PIRSR" id="PIRSR602401-1"/>
    </source>
</evidence>
<feature type="binding site" description="axial binding residue" evidence="13">
    <location>
        <position position="448"/>
    </location>
    <ligand>
        <name>heme</name>
        <dbReference type="ChEBI" id="CHEBI:30413"/>
    </ligand>
    <ligandPart>
        <name>Fe</name>
        <dbReference type="ChEBI" id="CHEBI:18248"/>
    </ligandPart>
</feature>
<evidence type="ECO:0000256" key="7">
    <source>
        <dbReference type="ARBA" id="ARBA00022824"/>
    </source>
</evidence>
<comment type="cofactor">
    <cofactor evidence="1 13">
        <name>heme</name>
        <dbReference type="ChEBI" id="CHEBI:30413"/>
    </cofactor>
</comment>
<dbReference type="PANTHER" id="PTHR24291">
    <property type="entry name" value="CYTOCHROME P450 FAMILY 4"/>
    <property type="match status" value="1"/>
</dbReference>
<dbReference type="PANTHER" id="PTHR24291:SF189">
    <property type="entry name" value="CYTOCHROME P450 4C3-RELATED"/>
    <property type="match status" value="1"/>
</dbReference>
<evidence type="ECO:0000256" key="9">
    <source>
        <dbReference type="ARBA" id="ARBA00023002"/>
    </source>
</evidence>
<evidence type="ECO:0000256" key="4">
    <source>
        <dbReference type="ARBA" id="ARBA00010617"/>
    </source>
</evidence>
<dbReference type="GO" id="GO:0016705">
    <property type="term" value="F:oxidoreductase activity, acting on paired donors, with incorporation or reduction of molecular oxygen"/>
    <property type="evidence" value="ECO:0007669"/>
    <property type="project" value="InterPro"/>
</dbReference>
<evidence type="ECO:0000256" key="2">
    <source>
        <dbReference type="ARBA" id="ARBA00004174"/>
    </source>
</evidence>
<dbReference type="InterPro" id="IPR017972">
    <property type="entry name" value="Cyt_P450_CS"/>
</dbReference>
<dbReference type="InterPro" id="IPR036396">
    <property type="entry name" value="Cyt_P450_sf"/>
</dbReference>
<protein>
    <submittedName>
        <fullName evidence="15">Cytochrome P450 4C1</fullName>
    </submittedName>
</protein>
<dbReference type="EMBL" id="GDHC01002931">
    <property type="protein sequence ID" value="JAQ15698.1"/>
    <property type="molecule type" value="Transcribed_RNA"/>
</dbReference>
<accession>A0A146M7G4</accession>
<keyword evidence="12" id="KW-0472">Membrane</keyword>
<dbReference type="Pfam" id="PF00067">
    <property type="entry name" value="p450"/>
    <property type="match status" value="1"/>
</dbReference>
<name>A0A146M7G4_LYGHE</name>
<reference evidence="15" key="1">
    <citation type="journal article" date="2016" name="Gigascience">
        <title>De novo construction of an expanded transcriptome assembly for the western tarnished plant bug, Lygus hesperus.</title>
        <authorList>
            <person name="Tassone E.E."/>
            <person name="Geib S.M."/>
            <person name="Hall B."/>
            <person name="Fabrick J.A."/>
            <person name="Brent C.S."/>
            <person name="Hull J.J."/>
        </authorList>
    </citation>
    <scope>NUCLEOTIDE SEQUENCE</scope>
</reference>
<dbReference type="SUPFAM" id="SSF48264">
    <property type="entry name" value="Cytochrome P450"/>
    <property type="match status" value="1"/>
</dbReference>
<evidence type="ECO:0000256" key="6">
    <source>
        <dbReference type="ARBA" id="ARBA00022723"/>
    </source>
</evidence>
<comment type="subcellular location">
    <subcellularLocation>
        <location evidence="3">Endoplasmic reticulum membrane</location>
        <topology evidence="3">Peripheral membrane protein</topology>
    </subcellularLocation>
    <subcellularLocation>
        <location evidence="2">Microsome membrane</location>
        <topology evidence="2">Peripheral membrane protein</topology>
    </subcellularLocation>
</comment>
<sequence length="501" mass="56557">MIIEIGLIAIGLLVIWWAIQPDALALKYGSRIPGPNSYPIVGNLLNIPITGAESLKAQGEMFKTHGGLIRLWMGNLLVVCMANPDDVEVLLKSNTLIEKMKFYNFLNSWLGFGLLISGGDKWRARRKAITPTFHFKILENFIDVFNRNGNILIDRLSSKVNQGTFDVLPYITAYTLDVICETAMGTRIDAQSGNNKDYQDAVRRISTLLGKRFNTPVLHNNLAWFLSGMKSKENELVKILKHHTYQVIESKADGTQKLESSVSEHEEDGLGIKKKTAFLELLLEMKKSLNPAFQTDEDVQEEVDTFMFEGHDTTTSGICFALDLLALNPDCQEKLYEELNARFEKSNCNPTMDDLNNLKYLDMVVKESLRLCPSVPTVARLITENLDVPSGYTIPKGTFAVINFYQIHRNEKYFPNPEVFNPDNFLPEVIANRHPFAYVPFSAGPRNCIGQKFALFELKSTLAKLVTHFKVECDPGYQLPIDSNLVLQARDGHMIKLSRRA</sequence>
<dbReference type="InterPro" id="IPR001128">
    <property type="entry name" value="Cyt_P450"/>
</dbReference>
<evidence type="ECO:0000256" key="5">
    <source>
        <dbReference type="ARBA" id="ARBA00022617"/>
    </source>
</evidence>
<evidence type="ECO:0000256" key="1">
    <source>
        <dbReference type="ARBA" id="ARBA00001971"/>
    </source>
</evidence>
<dbReference type="InterPro" id="IPR002401">
    <property type="entry name" value="Cyt_P450_E_grp-I"/>
</dbReference>
<keyword evidence="10 13" id="KW-0408">Iron</keyword>
<keyword evidence="7" id="KW-0256">Endoplasmic reticulum</keyword>
<evidence type="ECO:0000256" key="11">
    <source>
        <dbReference type="ARBA" id="ARBA00023033"/>
    </source>
</evidence>
<evidence type="ECO:0000256" key="10">
    <source>
        <dbReference type="ARBA" id="ARBA00023004"/>
    </source>
</evidence>
<keyword evidence="5 13" id="KW-0349">Heme</keyword>
<evidence type="ECO:0000256" key="12">
    <source>
        <dbReference type="ARBA" id="ARBA00023136"/>
    </source>
</evidence>
<dbReference type="PRINTS" id="PR00385">
    <property type="entry name" value="P450"/>
</dbReference>
<keyword evidence="11 14" id="KW-0503">Monooxygenase</keyword>
<comment type="similarity">
    <text evidence="4 14">Belongs to the cytochrome P450 family.</text>
</comment>
<keyword evidence="9 14" id="KW-0560">Oxidoreductase</keyword>
<evidence type="ECO:0000313" key="15">
    <source>
        <dbReference type="EMBL" id="JAQ15698.1"/>
    </source>
</evidence>
<proteinExistence type="inferred from homology"/>
<evidence type="ECO:0000256" key="3">
    <source>
        <dbReference type="ARBA" id="ARBA00004406"/>
    </source>
</evidence>
<organism evidence="15">
    <name type="scientific">Lygus hesperus</name>
    <name type="common">Western plant bug</name>
    <dbReference type="NCBI Taxonomy" id="30085"/>
    <lineage>
        <taxon>Eukaryota</taxon>
        <taxon>Metazoa</taxon>
        <taxon>Ecdysozoa</taxon>
        <taxon>Arthropoda</taxon>
        <taxon>Hexapoda</taxon>
        <taxon>Insecta</taxon>
        <taxon>Pterygota</taxon>
        <taxon>Neoptera</taxon>
        <taxon>Paraneoptera</taxon>
        <taxon>Hemiptera</taxon>
        <taxon>Heteroptera</taxon>
        <taxon>Panheteroptera</taxon>
        <taxon>Cimicomorpha</taxon>
        <taxon>Miridae</taxon>
        <taxon>Mirini</taxon>
        <taxon>Lygus</taxon>
    </lineage>
</organism>
<dbReference type="PROSITE" id="PS00086">
    <property type="entry name" value="CYTOCHROME_P450"/>
    <property type="match status" value="1"/>
</dbReference>
<dbReference type="AlphaFoldDB" id="A0A146M7G4"/>
<dbReference type="Gene3D" id="1.10.630.10">
    <property type="entry name" value="Cytochrome P450"/>
    <property type="match status" value="1"/>
</dbReference>
<evidence type="ECO:0000256" key="14">
    <source>
        <dbReference type="RuleBase" id="RU000461"/>
    </source>
</evidence>
<dbReference type="CDD" id="cd20628">
    <property type="entry name" value="CYP4"/>
    <property type="match status" value="1"/>
</dbReference>
<dbReference type="GO" id="GO:0020037">
    <property type="term" value="F:heme binding"/>
    <property type="evidence" value="ECO:0007669"/>
    <property type="project" value="InterPro"/>
</dbReference>
<dbReference type="GO" id="GO:0004497">
    <property type="term" value="F:monooxygenase activity"/>
    <property type="evidence" value="ECO:0007669"/>
    <property type="project" value="UniProtKB-KW"/>
</dbReference>
<evidence type="ECO:0000256" key="8">
    <source>
        <dbReference type="ARBA" id="ARBA00022848"/>
    </source>
</evidence>